<protein>
    <submittedName>
        <fullName evidence="2">Thiolase family protein</fullName>
    </submittedName>
</protein>
<comment type="caution">
    <text evidence="2">The sequence shown here is derived from an EMBL/GenBank/DDBJ whole genome shotgun (WGS) entry which is preliminary data.</text>
</comment>
<name>A0A4Q6Y355_9SPHN</name>
<dbReference type="PIRSF" id="PIRSF000429">
    <property type="entry name" value="Ac-CoA_Ac_transf"/>
    <property type="match status" value="1"/>
</dbReference>
<feature type="domain" description="Thiolase C-terminal" evidence="1">
    <location>
        <begin position="257"/>
        <end position="380"/>
    </location>
</feature>
<dbReference type="EMBL" id="SGIS01000012">
    <property type="protein sequence ID" value="RZF64692.1"/>
    <property type="molecule type" value="Genomic_DNA"/>
</dbReference>
<keyword evidence="3" id="KW-1185">Reference proteome</keyword>
<accession>A0A4Q6Y355</accession>
<dbReference type="Gene3D" id="3.40.47.10">
    <property type="match status" value="1"/>
</dbReference>
<reference evidence="2 3" key="1">
    <citation type="submission" date="2019-02" db="EMBL/GenBank/DDBJ databases">
        <authorList>
            <person name="Li Y."/>
        </authorList>
    </citation>
    <scope>NUCLEOTIDE SEQUENCE [LARGE SCALE GENOMIC DNA]</scope>
    <source>
        <strain evidence="2 3">3-7</strain>
    </source>
</reference>
<dbReference type="AlphaFoldDB" id="A0A4Q6Y355"/>
<evidence type="ECO:0000259" key="1">
    <source>
        <dbReference type="Pfam" id="PF22691"/>
    </source>
</evidence>
<dbReference type="OrthoDB" id="9785768at2"/>
<evidence type="ECO:0000313" key="2">
    <source>
        <dbReference type="EMBL" id="RZF64692.1"/>
    </source>
</evidence>
<dbReference type="PANTHER" id="PTHR42870:SF1">
    <property type="entry name" value="NON-SPECIFIC LIPID-TRANSFER PROTEIN-LIKE 2"/>
    <property type="match status" value="1"/>
</dbReference>
<evidence type="ECO:0000313" key="3">
    <source>
        <dbReference type="Proteomes" id="UP000292085"/>
    </source>
</evidence>
<proteinExistence type="predicted"/>
<dbReference type="GO" id="GO:0003988">
    <property type="term" value="F:acetyl-CoA C-acyltransferase activity"/>
    <property type="evidence" value="ECO:0007669"/>
    <property type="project" value="UniProtKB-ARBA"/>
</dbReference>
<dbReference type="SUPFAM" id="SSF53901">
    <property type="entry name" value="Thiolase-like"/>
    <property type="match status" value="2"/>
</dbReference>
<dbReference type="CDD" id="cd00829">
    <property type="entry name" value="SCP-x_thiolase"/>
    <property type="match status" value="1"/>
</dbReference>
<dbReference type="InterPro" id="IPR055140">
    <property type="entry name" value="Thiolase_C_2"/>
</dbReference>
<dbReference type="RefSeq" id="WP_130156932.1">
    <property type="nucleotide sequence ID" value="NZ_SGIS01000012.1"/>
</dbReference>
<dbReference type="Proteomes" id="UP000292085">
    <property type="component" value="Unassembled WGS sequence"/>
</dbReference>
<dbReference type="InterPro" id="IPR002155">
    <property type="entry name" value="Thiolase"/>
</dbReference>
<sequence>MMSDVFIIGAGIHPFGRTPGLSGLQQGVYAVRQALAQTGLGWSDIRFAFGGSDSAGNADTMVSELGLTGLPFINVANGCATGGSAMFGAYSTIKSGEFDLGIAVGFDKHPRGSFSPLPADWGLPDWYGETGLMLTTQFFAMKIQRYMATYGITPRTLGAVAEKAFANGVLADHAWRREAVDIDTILSSQMVSDPLTKFMFCSPGEGAVALVLASGKRARELGLPSVRLRAAAVRTRPPGSFEVFSPALDLERGGSPTTIASRAAYDMAGVGPEDIDIAQLQDTETGAEIMHMAENGFCADGEQTAWIAEGRTRIDGTLPVNTDGGCLACGEPIGASGLRQVYENFVQLTGRAGRRQAPGNPRLGYSHVYGAPGVSAVAIVER</sequence>
<gene>
    <name evidence="2" type="ORF">EWE75_09870</name>
</gene>
<dbReference type="PANTHER" id="PTHR42870">
    <property type="entry name" value="ACETYL-COA C-ACETYLTRANSFERASE"/>
    <property type="match status" value="1"/>
</dbReference>
<dbReference type="Pfam" id="PF22691">
    <property type="entry name" value="Thiolase_C_1"/>
    <property type="match status" value="1"/>
</dbReference>
<dbReference type="InterPro" id="IPR016039">
    <property type="entry name" value="Thiolase-like"/>
</dbReference>
<organism evidence="2 3">
    <name type="scientific">Sphingomonas populi</name>
    <dbReference type="NCBI Taxonomy" id="2484750"/>
    <lineage>
        <taxon>Bacteria</taxon>
        <taxon>Pseudomonadati</taxon>
        <taxon>Pseudomonadota</taxon>
        <taxon>Alphaproteobacteria</taxon>
        <taxon>Sphingomonadales</taxon>
        <taxon>Sphingomonadaceae</taxon>
        <taxon>Sphingomonas</taxon>
    </lineage>
</organism>